<dbReference type="Proteomes" id="UP000499080">
    <property type="component" value="Unassembled WGS sequence"/>
</dbReference>
<evidence type="ECO:0000313" key="2">
    <source>
        <dbReference type="Proteomes" id="UP000499080"/>
    </source>
</evidence>
<accession>A0A4Y2AS71</accession>
<gene>
    <name evidence="1" type="ORF">AVEN_181657_1</name>
</gene>
<comment type="caution">
    <text evidence="1">The sequence shown here is derived from an EMBL/GenBank/DDBJ whole genome shotgun (WGS) entry which is preliminary data.</text>
</comment>
<name>A0A4Y2AS71_ARAVE</name>
<evidence type="ECO:0000313" key="1">
    <source>
        <dbReference type="EMBL" id="GBL81976.1"/>
    </source>
</evidence>
<dbReference type="EMBL" id="BGPR01157229">
    <property type="protein sequence ID" value="GBL81976.1"/>
    <property type="molecule type" value="Genomic_DNA"/>
</dbReference>
<reference evidence="1 2" key="1">
    <citation type="journal article" date="2019" name="Sci. Rep.">
        <title>Orb-weaving spider Araneus ventricosus genome elucidates the spidroin gene catalogue.</title>
        <authorList>
            <person name="Kono N."/>
            <person name="Nakamura H."/>
            <person name="Ohtoshi R."/>
            <person name="Moran D.A.P."/>
            <person name="Shinohara A."/>
            <person name="Yoshida Y."/>
            <person name="Fujiwara M."/>
            <person name="Mori M."/>
            <person name="Tomita M."/>
            <person name="Arakawa K."/>
        </authorList>
    </citation>
    <scope>NUCLEOTIDE SEQUENCE [LARGE SCALE GENOMIC DNA]</scope>
</reference>
<organism evidence="1 2">
    <name type="scientific">Araneus ventricosus</name>
    <name type="common">Orbweaver spider</name>
    <name type="synonym">Epeira ventricosa</name>
    <dbReference type="NCBI Taxonomy" id="182803"/>
    <lineage>
        <taxon>Eukaryota</taxon>
        <taxon>Metazoa</taxon>
        <taxon>Ecdysozoa</taxon>
        <taxon>Arthropoda</taxon>
        <taxon>Chelicerata</taxon>
        <taxon>Arachnida</taxon>
        <taxon>Araneae</taxon>
        <taxon>Araneomorphae</taxon>
        <taxon>Entelegynae</taxon>
        <taxon>Araneoidea</taxon>
        <taxon>Araneidae</taxon>
        <taxon>Araneus</taxon>
    </lineage>
</organism>
<protein>
    <submittedName>
        <fullName evidence="1">Uncharacterized protein</fullName>
    </submittedName>
</protein>
<sequence length="69" mass="8388">MNRKEVESVWVDDKEVDELYTMRFLELLLKYDYVWSPNDQIALSINLGHDEKMQFLRDFSNFIEGIDER</sequence>
<proteinExistence type="predicted"/>
<feature type="non-terminal residue" evidence="1">
    <location>
        <position position="69"/>
    </location>
</feature>
<keyword evidence="2" id="KW-1185">Reference proteome</keyword>
<dbReference type="AlphaFoldDB" id="A0A4Y2AS71"/>